<dbReference type="EnsemblMetazoa" id="XM_021038576.2">
    <property type="protein sequence ID" value="XP_020894235.1"/>
    <property type="gene ID" value="LOC110233298"/>
</dbReference>
<proteinExistence type="predicted"/>
<dbReference type="Proteomes" id="UP000887567">
    <property type="component" value="Unplaced"/>
</dbReference>
<accession>A0A913WUC0</accession>
<organism evidence="1 2">
    <name type="scientific">Exaiptasia diaphana</name>
    <name type="common">Tropical sea anemone</name>
    <name type="synonym">Aiptasia pulchella</name>
    <dbReference type="NCBI Taxonomy" id="2652724"/>
    <lineage>
        <taxon>Eukaryota</taxon>
        <taxon>Metazoa</taxon>
        <taxon>Cnidaria</taxon>
        <taxon>Anthozoa</taxon>
        <taxon>Hexacorallia</taxon>
        <taxon>Actiniaria</taxon>
        <taxon>Aiptasiidae</taxon>
        <taxon>Exaiptasia</taxon>
    </lineage>
</organism>
<dbReference type="AlphaFoldDB" id="A0A913WUC0"/>
<dbReference type="SUPFAM" id="SSF47655">
    <property type="entry name" value="STAT"/>
    <property type="match status" value="1"/>
</dbReference>
<evidence type="ECO:0000313" key="2">
    <source>
        <dbReference type="Proteomes" id="UP000887567"/>
    </source>
</evidence>
<evidence type="ECO:0000313" key="1">
    <source>
        <dbReference type="EnsemblMetazoa" id="XP_020894235.1"/>
    </source>
</evidence>
<dbReference type="InterPro" id="IPR015988">
    <property type="entry name" value="STAT_TF_CC"/>
</dbReference>
<dbReference type="KEGG" id="epa:110233298"/>
<dbReference type="GeneID" id="110233298"/>
<protein>
    <submittedName>
        <fullName evidence="1">Uncharacterized protein</fullName>
    </submittedName>
</protein>
<dbReference type="Gene3D" id="1.20.1050.20">
    <property type="entry name" value="STAT transcription factor, all-alpha domain"/>
    <property type="match status" value="1"/>
</dbReference>
<dbReference type="GO" id="GO:0007165">
    <property type="term" value="P:signal transduction"/>
    <property type="evidence" value="ECO:0007669"/>
    <property type="project" value="InterPro"/>
</dbReference>
<sequence length="169" mass="19924">MEVDNFSVWMENASCQMDEMLRAFDEQLFLTDDHKRTLSTIKDIIADQINNWNVQKLRAQVGWPVPPDLDVLQPLCEKISLLLLKQMQQMKQYWEVELSEYFKGMYNEAKRTFAAFIKRCLVIEKQPSSIVVKGTNGKHIEVSLRLLLGKRFFQEISYFPDNVTFFLHL</sequence>
<name>A0A913WUC0_EXADI</name>
<keyword evidence="2" id="KW-1185">Reference proteome</keyword>
<reference evidence="1" key="1">
    <citation type="submission" date="2022-11" db="UniProtKB">
        <authorList>
            <consortium name="EnsemblMetazoa"/>
        </authorList>
    </citation>
    <scope>IDENTIFICATION</scope>
</reference>
<dbReference type="RefSeq" id="XP_020894235.1">
    <property type="nucleotide sequence ID" value="XM_021038576.2"/>
</dbReference>
<dbReference type="GO" id="GO:0006355">
    <property type="term" value="P:regulation of DNA-templated transcription"/>
    <property type="evidence" value="ECO:0007669"/>
    <property type="project" value="InterPro"/>
</dbReference>